<sequence length="729" mass="80280">MGAGAASTLATQAIPSPFPTTSNPSGRSHYLFATPQMFADARAKIAQNEEPWRTAWRMTHDRACFALTAPVPLYLGPERKPFNHAADIAKGYARDLAFSYQITGNVAFAHAARDILMLWATESVGADPGSENPNTRGLDLTFAAHIFCYAYRLIDEELGHDERSAIDTWLRSWSSKIRTCLERWHDNDYFDQQLYQNQVVCQIAGLTIMGVTLDDPELVEFALRSPSNPRNLEVLIENSILLSNDDVWYKDPTLTTGAPDVRVGEIYDRYFGSGGKLSHTFLSMRFFTWASEAALHYHHSSPGYWDYRGDEGEGIDLPFEYYADFIVQQDTAVGGGYYIDDRVPGDFAVTQYEFASSRYPHSEQIRAVLESRNRVAFDARGFGWTALLTHGRDDVDLAPAPVHGRAAVSWSFSDEEVSSGWTPTGGWRTKNGLTGELRDGAWHLEVNGRDPQIVHENLIPQGVFGQTHVTLRIVAANATDDTEARVLFGTVDEPTYSGDKAVPFSLQPQSDFTEYLIDLSAHPKWSGVVERLRLDIVENVDVGSVAVSEIALLTREVLTLQVVSPPSRSMYLQGEELDLTGLEVNADYSDGSQVAVDHTHLSVTGYDSNTLGAQTVQLTYTDGEIETTATFTVEVLAAVTGIEITSPPTDTHYRTGDELDLTGLEVRVDHADGSSEMIGPGHVQVSGYTSVTRPGPQTVTVRYESAAGSAQDSFRIFMATAGGGRPDWV</sequence>
<feature type="domain" description="Ig-like" evidence="2">
    <location>
        <begin position="647"/>
        <end position="706"/>
    </location>
</feature>
<evidence type="ECO:0000256" key="1">
    <source>
        <dbReference type="SAM" id="MobiDB-lite"/>
    </source>
</evidence>
<protein>
    <submittedName>
        <fullName evidence="3">Bacterial Ig-like domain-containing protein</fullName>
    </submittedName>
</protein>
<feature type="region of interest" description="Disordered" evidence="1">
    <location>
        <begin position="1"/>
        <end position="25"/>
    </location>
</feature>
<dbReference type="Pfam" id="PF07523">
    <property type="entry name" value="Big_3"/>
    <property type="match status" value="2"/>
</dbReference>
<feature type="domain" description="Ig-like" evidence="2">
    <location>
        <begin position="567"/>
        <end position="635"/>
    </location>
</feature>
<feature type="compositionally biased region" description="Polar residues" evidence="1">
    <location>
        <begin position="8"/>
        <end position="25"/>
    </location>
</feature>
<keyword evidence="4" id="KW-1185">Reference proteome</keyword>
<dbReference type="SUPFAM" id="SSF48230">
    <property type="entry name" value="Chondroitin AC/alginate lyase"/>
    <property type="match status" value="1"/>
</dbReference>
<dbReference type="AlphaFoldDB" id="A0A7M1SUG8"/>
<dbReference type="InterPro" id="IPR022038">
    <property type="entry name" value="Ig-like_bact"/>
</dbReference>
<accession>A0A7M1SUG8</accession>
<proteinExistence type="predicted"/>
<dbReference type="KEGG" id="halt:IM660_18640"/>
<name>A0A7M1SUG8_9MICO</name>
<evidence type="ECO:0000313" key="4">
    <source>
        <dbReference type="Proteomes" id="UP000593758"/>
    </source>
</evidence>
<dbReference type="InterPro" id="IPR008929">
    <property type="entry name" value="Chondroitin_lyas"/>
</dbReference>
<dbReference type="Gene3D" id="1.50.10.100">
    <property type="entry name" value="Chondroitin AC/alginate lyase"/>
    <property type="match status" value="1"/>
</dbReference>
<organism evidence="3 4">
    <name type="scientific">Ruania alkalisoli</name>
    <dbReference type="NCBI Taxonomy" id="2779775"/>
    <lineage>
        <taxon>Bacteria</taxon>
        <taxon>Bacillati</taxon>
        <taxon>Actinomycetota</taxon>
        <taxon>Actinomycetes</taxon>
        <taxon>Micrococcales</taxon>
        <taxon>Ruaniaceae</taxon>
        <taxon>Ruania</taxon>
    </lineage>
</organism>
<dbReference type="EMBL" id="CP063169">
    <property type="protein sequence ID" value="QOR70574.1"/>
    <property type="molecule type" value="Genomic_DNA"/>
</dbReference>
<reference evidence="3 4" key="1">
    <citation type="submission" date="2020-10" db="EMBL/GenBank/DDBJ databases">
        <title>Haloactinobacterium sp. RN3S43, a bacterium isolated from saline soil.</title>
        <authorList>
            <person name="Sun J.-Q."/>
        </authorList>
    </citation>
    <scope>NUCLEOTIDE SEQUENCE [LARGE SCALE GENOMIC DNA]</scope>
    <source>
        <strain evidence="3 4">RN3S43</strain>
    </source>
</reference>
<evidence type="ECO:0000259" key="2">
    <source>
        <dbReference type="Pfam" id="PF07523"/>
    </source>
</evidence>
<dbReference type="Proteomes" id="UP000593758">
    <property type="component" value="Chromosome"/>
</dbReference>
<dbReference type="Gene3D" id="2.60.40.3630">
    <property type="match status" value="2"/>
</dbReference>
<evidence type="ECO:0000313" key="3">
    <source>
        <dbReference type="EMBL" id="QOR70574.1"/>
    </source>
</evidence>
<gene>
    <name evidence="3" type="ORF">IM660_18640</name>
</gene>
<dbReference type="RefSeq" id="WP_193497249.1">
    <property type="nucleotide sequence ID" value="NZ_CP063169.1"/>
</dbReference>